<evidence type="ECO:0000259" key="1">
    <source>
        <dbReference type="Pfam" id="PF00144"/>
    </source>
</evidence>
<dbReference type="Proteomes" id="UP000321249">
    <property type="component" value="Unassembled WGS sequence"/>
</dbReference>
<dbReference type="RefSeq" id="WP_147044076.1">
    <property type="nucleotide sequence ID" value="NZ_BAABIR010000001.1"/>
</dbReference>
<reference evidence="2 3" key="1">
    <citation type="journal article" date="2015" name="J. Microbiol.">
        <title>Sphingosinicella ginsenosidimutans sp. nov., with ginsenoside converting activity.</title>
        <authorList>
            <person name="Kim J.K."/>
            <person name="Kang M.S."/>
            <person name="Park S.C."/>
            <person name="Kim K.M."/>
            <person name="Choi K."/>
            <person name="Yoon M.H."/>
            <person name="Im W.T."/>
        </authorList>
    </citation>
    <scope>NUCLEOTIDE SEQUENCE [LARGE SCALE GENOMIC DNA]</scope>
    <source>
        <strain evidence="2 3">BS-11</strain>
    </source>
</reference>
<protein>
    <submittedName>
        <fullName evidence="2">Beta-lactamase family protein</fullName>
    </submittedName>
</protein>
<feature type="domain" description="Beta-lactamase-related" evidence="1">
    <location>
        <begin position="61"/>
        <end position="383"/>
    </location>
</feature>
<sequence>MKRLSLYLIAALAIVLVMWTAAARWRAHRAAEVAAHHQGPVTVALTQPPETPSVIDYRRLDERLQRLSHDSSMVGLAVAVVENGRIRFIKGYGTTASDNQEPVTSNTVFRWASLSKGVAADMVTLLAHDGRLSLDEPVARHAPSLKLPGGNEQVATVANLLSHTLGLFAHAEDPKLEDGEDPHLLRSEYATLNNICAPGQCHAYQNVGYDAASEIVEHVTGQPYAQVVTQRLFRPLNMRATYGRDALMAAPSWARGHAGGHNSRPIEISDAYYRVPAAGGVNGSIQDLAIWMMAQMGLAPSVVPPDVLAQVQSPRIRTPGENARRRRFAERTHDTSYGLGWRVMDYAGHRVIGHHGGVKGYRSMMMFDPVTKTGIVALWNSSAVKPEGIEYEVMDMAYRLPFRDWMQIDEAGHERQSATPENEGGGG</sequence>
<dbReference type="SUPFAM" id="SSF56601">
    <property type="entry name" value="beta-lactamase/transpeptidase-like"/>
    <property type="match status" value="1"/>
</dbReference>
<gene>
    <name evidence="2" type="ORF">FRZ32_13945</name>
</gene>
<organism evidence="2 3">
    <name type="scientific">Allosphingosinicella ginsenosidimutans</name>
    <dbReference type="NCBI Taxonomy" id="1176539"/>
    <lineage>
        <taxon>Bacteria</taxon>
        <taxon>Pseudomonadati</taxon>
        <taxon>Pseudomonadota</taxon>
        <taxon>Alphaproteobacteria</taxon>
        <taxon>Sphingomonadales</taxon>
        <taxon>Sphingomonadaceae</taxon>
        <taxon>Allosphingosinicella</taxon>
    </lineage>
</organism>
<dbReference type="AlphaFoldDB" id="A0A5C6TVZ9"/>
<dbReference type="InterPro" id="IPR050491">
    <property type="entry name" value="AmpC-like"/>
</dbReference>
<keyword evidence="3" id="KW-1185">Reference proteome</keyword>
<name>A0A5C6TVZ9_9SPHN</name>
<accession>A0A5C6TVZ9</accession>
<dbReference type="PANTHER" id="PTHR46825:SF15">
    <property type="entry name" value="BETA-LACTAMASE-RELATED DOMAIN-CONTAINING PROTEIN"/>
    <property type="match status" value="1"/>
</dbReference>
<dbReference type="InterPro" id="IPR001466">
    <property type="entry name" value="Beta-lactam-related"/>
</dbReference>
<dbReference type="InterPro" id="IPR012338">
    <property type="entry name" value="Beta-lactam/transpept-like"/>
</dbReference>
<dbReference type="EMBL" id="VOQQ01000001">
    <property type="protein sequence ID" value="TXC64653.1"/>
    <property type="molecule type" value="Genomic_DNA"/>
</dbReference>
<dbReference type="Gene3D" id="3.40.710.10">
    <property type="entry name" value="DD-peptidase/beta-lactamase superfamily"/>
    <property type="match status" value="1"/>
</dbReference>
<comment type="caution">
    <text evidence="2">The sequence shown here is derived from an EMBL/GenBank/DDBJ whole genome shotgun (WGS) entry which is preliminary data.</text>
</comment>
<evidence type="ECO:0000313" key="2">
    <source>
        <dbReference type="EMBL" id="TXC64653.1"/>
    </source>
</evidence>
<dbReference type="Pfam" id="PF00144">
    <property type="entry name" value="Beta-lactamase"/>
    <property type="match status" value="1"/>
</dbReference>
<proteinExistence type="predicted"/>
<evidence type="ECO:0000313" key="3">
    <source>
        <dbReference type="Proteomes" id="UP000321249"/>
    </source>
</evidence>
<dbReference type="PANTHER" id="PTHR46825">
    <property type="entry name" value="D-ALANYL-D-ALANINE-CARBOXYPEPTIDASE/ENDOPEPTIDASE AMPH"/>
    <property type="match status" value="1"/>
</dbReference>
<dbReference type="OrthoDB" id="119951at2"/>